<dbReference type="Proteomes" id="UP001168821">
    <property type="component" value="Unassembled WGS sequence"/>
</dbReference>
<dbReference type="EMBL" id="JALNTZ010000006">
    <property type="protein sequence ID" value="KAJ3648725.1"/>
    <property type="molecule type" value="Genomic_DNA"/>
</dbReference>
<reference evidence="1" key="1">
    <citation type="journal article" date="2023" name="G3 (Bethesda)">
        <title>Whole genome assemblies of Zophobas morio and Tenebrio molitor.</title>
        <authorList>
            <person name="Kaur S."/>
            <person name="Stinson S.A."/>
            <person name="diCenzo G.C."/>
        </authorList>
    </citation>
    <scope>NUCLEOTIDE SEQUENCE</scope>
    <source>
        <strain evidence="1">QUZm001</strain>
    </source>
</reference>
<evidence type="ECO:0000313" key="2">
    <source>
        <dbReference type="Proteomes" id="UP001168821"/>
    </source>
</evidence>
<evidence type="ECO:0000313" key="1">
    <source>
        <dbReference type="EMBL" id="KAJ3648725.1"/>
    </source>
</evidence>
<evidence type="ECO:0008006" key="3">
    <source>
        <dbReference type="Google" id="ProtNLM"/>
    </source>
</evidence>
<accession>A0AA38M9P3</accession>
<proteinExistence type="predicted"/>
<keyword evidence="2" id="KW-1185">Reference proteome</keyword>
<sequence>MDEDALLNLFEKINIKIGKLKPHVIKAWFDTDCDNLLQWMYTSITEECYVSAQQELEYAQCDVLTHDQLQKKMKIIETEYPDICQVDTNMFEIEFSKSTAEVLEEELKDYEHQICVNEEIYETLLAELSMLSTKEMQAQLEEESAQGNCVTLAQNFDKINSQTYDQILKYGSYLSSYEIAEIPRFANKVDMGFEQKFCNAVNQMNSIIHGQQDSFETSCVKYLADTLSELESCIFQSKVSLLALQMEVEALNSTLNFLDNYDINQPWLDYEPHVLSTGVNMDQQTSMMNLIENLARKLAQHCVKQPTFQCLKNQFEFFQLKLNYVNKSRDTLASILCHFIIMHSLYLQEKTDIHSSSQFFRNINKYVCDDIKGIIFRTEAMLKLISEYENFCSSPFENKIPLVGNFGVIVQKPNQTPLMDVLQEVTFLRNSAKKAQELQWSSVHLDKKVLRELRDNIQILENFLICGPTSQIVIVPVSVTTRLLTVNQILINQRSSVKLLIQTAQKPKDQRSKNKWIKYQNILWTYFMTDSTKLLSFLEQLKADEKKGLKVKDM</sequence>
<name>A0AA38M9P3_9CUCU</name>
<dbReference type="AlphaFoldDB" id="A0AA38M9P3"/>
<organism evidence="1 2">
    <name type="scientific">Zophobas morio</name>
    <dbReference type="NCBI Taxonomy" id="2755281"/>
    <lineage>
        <taxon>Eukaryota</taxon>
        <taxon>Metazoa</taxon>
        <taxon>Ecdysozoa</taxon>
        <taxon>Arthropoda</taxon>
        <taxon>Hexapoda</taxon>
        <taxon>Insecta</taxon>
        <taxon>Pterygota</taxon>
        <taxon>Neoptera</taxon>
        <taxon>Endopterygota</taxon>
        <taxon>Coleoptera</taxon>
        <taxon>Polyphaga</taxon>
        <taxon>Cucujiformia</taxon>
        <taxon>Tenebrionidae</taxon>
        <taxon>Zophobas</taxon>
    </lineage>
</organism>
<gene>
    <name evidence="1" type="ORF">Zmor_020504</name>
</gene>
<protein>
    <recommendedName>
        <fullName evidence="3">HAUS augmin-like complex subunit 3 N-terminal domain-containing protein</fullName>
    </recommendedName>
</protein>
<comment type="caution">
    <text evidence="1">The sequence shown here is derived from an EMBL/GenBank/DDBJ whole genome shotgun (WGS) entry which is preliminary data.</text>
</comment>